<reference evidence="2 3" key="1">
    <citation type="submission" date="2019-05" db="EMBL/GenBank/DDBJ databases">
        <title>Another draft genome of Portunus trituberculatus and its Hox gene families provides insights of decapod evolution.</title>
        <authorList>
            <person name="Jeong J.-H."/>
            <person name="Song I."/>
            <person name="Kim S."/>
            <person name="Choi T."/>
            <person name="Kim D."/>
            <person name="Ryu S."/>
            <person name="Kim W."/>
        </authorList>
    </citation>
    <scope>NUCLEOTIDE SEQUENCE [LARGE SCALE GENOMIC DNA]</scope>
    <source>
        <tissue evidence="2">Muscle</tissue>
    </source>
</reference>
<evidence type="ECO:0000256" key="1">
    <source>
        <dbReference type="SAM" id="MobiDB-lite"/>
    </source>
</evidence>
<protein>
    <submittedName>
        <fullName evidence="2">Uncharacterized protein</fullName>
    </submittedName>
</protein>
<sequence>MVWQNGGGAANNTTHFQSLSHTDVHASCGDLITRNQLPERGGEARQGRRRSKGGELNEASLLEKPRL</sequence>
<feature type="region of interest" description="Disordered" evidence="1">
    <location>
        <begin position="30"/>
        <end position="67"/>
    </location>
</feature>
<evidence type="ECO:0000313" key="2">
    <source>
        <dbReference type="EMBL" id="MPC56259.1"/>
    </source>
</evidence>
<dbReference type="EMBL" id="VSRR010013810">
    <property type="protein sequence ID" value="MPC56259.1"/>
    <property type="molecule type" value="Genomic_DNA"/>
</dbReference>
<gene>
    <name evidence="2" type="ORF">E2C01_050212</name>
</gene>
<comment type="caution">
    <text evidence="2">The sequence shown here is derived from an EMBL/GenBank/DDBJ whole genome shotgun (WGS) entry which is preliminary data.</text>
</comment>
<dbReference type="AlphaFoldDB" id="A0A5B7GFG3"/>
<accession>A0A5B7GFG3</accession>
<proteinExistence type="predicted"/>
<organism evidence="2 3">
    <name type="scientific">Portunus trituberculatus</name>
    <name type="common">Swimming crab</name>
    <name type="synonym">Neptunus trituberculatus</name>
    <dbReference type="NCBI Taxonomy" id="210409"/>
    <lineage>
        <taxon>Eukaryota</taxon>
        <taxon>Metazoa</taxon>
        <taxon>Ecdysozoa</taxon>
        <taxon>Arthropoda</taxon>
        <taxon>Crustacea</taxon>
        <taxon>Multicrustacea</taxon>
        <taxon>Malacostraca</taxon>
        <taxon>Eumalacostraca</taxon>
        <taxon>Eucarida</taxon>
        <taxon>Decapoda</taxon>
        <taxon>Pleocyemata</taxon>
        <taxon>Brachyura</taxon>
        <taxon>Eubrachyura</taxon>
        <taxon>Portunoidea</taxon>
        <taxon>Portunidae</taxon>
        <taxon>Portuninae</taxon>
        <taxon>Portunus</taxon>
    </lineage>
</organism>
<evidence type="ECO:0000313" key="3">
    <source>
        <dbReference type="Proteomes" id="UP000324222"/>
    </source>
</evidence>
<dbReference type="Proteomes" id="UP000324222">
    <property type="component" value="Unassembled WGS sequence"/>
</dbReference>
<name>A0A5B7GFG3_PORTR</name>
<keyword evidence="3" id="KW-1185">Reference proteome</keyword>